<dbReference type="Pfam" id="PF05378">
    <property type="entry name" value="Hydant_A_N"/>
    <property type="match status" value="1"/>
</dbReference>
<name>A0A850EY71_9BACL</name>
<dbReference type="SUPFAM" id="SSF53067">
    <property type="entry name" value="Actin-like ATPase domain"/>
    <property type="match status" value="1"/>
</dbReference>
<comment type="caution">
    <text evidence="3">The sequence shown here is derived from an EMBL/GenBank/DDBJ whole genome shotgun (WGS) entry which is preliminary data.</text>
</comment>
<evidence type="ECO:0000259" key="2">
    <source>
        <dbReference type="Pfam" id="PF05378"/>
    </source>
</evidence>
<dbReference type="InterPro" id="IPR002821">
    <property type="entry name" value="Hydantoinase_A"/>
</dbReference>
<sequence length="526" mass="57448">MRMGIDVGSTYTAAVIISESGRLLGQAKSRTTADILSGIRTVIGQLLEENGIEPQQVKGIFIGTTHLLNVLSHGQGIADTALIRICKPSKIHYGLGWPPALLEHVKWMEQIPGGFDFTGRKLSGENDQPELDRLIRRLVESGVGAVAIVGTFAPLYEEEEQRMATLLREALPQLSISLSHQIGSVGFLERENATLINAMLSQVMRDSIQQLSGLFGEAQLHCPYWFTQNDGSILSLDRAAAFPGFAVASGIANSLRGSAYLTGIPDCIVVDMGGSKTEVGLVIGGEPQEHIKSARLLGIRVNLRLPKVVTLPFGGETPVYIRDGEITVGHDWPVSGSEAGQANPEHLKGEPLEAAAGSLTEAFLRRLPEEHPLRREYGKPLGHWREVDAEQVVRRTIATLRETIEQLQTARDKLPVVLVGGGSALLKEKLFYKYGELVQPPAFQLCTAVGACVAPVGVQLDRICWLQNETKEAALQKVKQEAIQQLLQDGALEDSISFVQMEEIPFDYYSGEVIRFRIRAVGQLKL</sequence>
<dbReference type="AlphaFoldDB" id="A0A850EY71"/>
<dbReference type="GO" id="GO:0005829">
    <property type="term" value="C:cytosol"/>
    <property type="evidence" value="ECO:0007669"/>
    <property type="project" value="TreeGrafter"/>
</dbReference>
<dbReference type="GO" id="GO:0017168">
    <property type="term" value="F:5-oxoprolinase (ATP-hydrolyzing) activity"/>
    <property type="evidence" value="ECO:0007669"/>
    <property type="project" value="TreeGrafter"/>
</dbReference>
<dbReference type="GO" id="GO:0006749">
    <property type="term" value="P:glutathione metabolic process"/>
    <property type="evidence" value="ECO:0007669"/>
    <property type="project" value="TreeGrafter"/>
</dbReference>
<feature type="domain" description="Hydantoinase/oxoprolinase N-terminal" evidence="2">
    <location>
        <begin position="2"/>
        <end position="170"/>
    </location>
</feature>
<evidence type="ECO:0000313" key="3">
    <source>
        <dbReference type="EMBL" id="NUU63842.1"/>
    </source>
</evidence>
<dbReference type="PANTHER" id="PTHR11365">
    <property type="entry name" value="5-OXOPROLINASE RELATED"/>
    <property type="match status" value="1"/>
</dbReference>
<evidence type="ECO:0000313" key="4">
    <source>
        <dbReference type="Proteomes" id="UP000564806"/>
    </source>
</evidence>
<organism evidence="3 4">
    <name type="scientific">Paenibacillus agri</name>
    <dbReference type="NCBI Taxonomy" id="2744309"/>
    <lineage>
        <taxon>Bacteria</taxon>
        <taxon>Bacillati</taxon>
        <taxon>Bacillota</taxon>
        <taxon>Bacilli</taxon>
        <taxon>Bacillales</taxon>
        <taxon>Paenibacillaceae</taxon>
        <taxon>Paenibacillus</taxon>
    </lineage>
</organism>
<proteinExistence type="predicted"/>
<dbReference type="Gene3D" id="3.30.420.40">
    <property type="match status" value="1"/>
</dbReference>
<evidence type="ECO:0008006" key="5">
    <source>
        <dbReference type="Google" id="ProtNLM"/>
    </source>
</evidence>
<accession>A0A850EY71</accession>
<dbReference type="RefSeq" id="WP_175374216.1">
    <property type="nucleotide sequence ID" value="NZ_JABWCS010000220.1"/>
</dbReference>
<dbReference type="InterPro" id="IPR043129">
    <property type="entry name" value="ATPase_NBD"/>
</dbReference>
<feature type="domain" description="Hydantoinase A/oxoprolinase" evidence="1">
    <location>
        <begin position="190"/>
        <end position="330"/>
    </location>
</feature>
<dbReference type="PANTHER" id="PTHR11365:SF23">
    <property type="entry name" value="HYPOTHETICAL 5-OXOPROLINASE (EUROFUNG)-RELATED"/>
    <property type="match status" value="1"/>
</dbReference>
<dbReference type="InterPro" id="IPR008040">
    <property type="entry name" value="Hydant_A_N"/>
</dbReference>
<dbReference type="EMBL" id="JABWCS010000220">
    <property type="protein sequence ID" value="NUU63842.1"/>
    <property type="molecule type" value="Genomic_DNA"/>
</dbReference>
<dbReference type="Pfam" id="PF01968">
    <property type="entry name" value="Hydantoinase_A"/>
    <property type="match status" value="1"/>
</dbReference>
<evidence type="ECO:0000259" key="1">
    <source>
        <dbReference type="Pfam" id="PF01968"/>
    </source>
</evidence>
<gene>
    <name evidence="3" type="ORF">HPT30_26155</name>
</gene>
<keyword evidence="4" id="KW-1185">Reference proteome</keyword>
<dbReference type="Proteomes" id="UP000564806">
    <property type="component" value="Unassembled WGS sequence"/>
</dbReference>
<dbReference type="InterPro" id="IPR045079">
    <property type="entry name" value="Oxoprolinase-like"/>
</dbReference>
<reference evidence="3" key="1">
    <citation type="submission" date="2020-06" db="EMBL/GenBank/DDBJ databases">
        <title>Paenibacillus sp. nov., isolated from soil.</title>
        <authorList>
            <person name="Seo Y.L."/>
        </authorList>
    </citation>
    <scope>NUCLEOTIDE SEQUENCE [LARGE SCALE GENOMIC DNA]</scope>
    <source>
        <strain evidence="3">JW14</strain>
    </source>
</reference>
<protein>
    <recommendedName>
        <fullName evidence="5">Hydantoinase/oxoprolinase family protein</fullName>
    </recommendedName>
</protein>